<dbReference type="Proteomes" id="UP000636709">
    <property type="component" value="Unassembled WGS sequence"/>
</dbReference>
<keyword evidence="4" id="KW-1185">Reference proteome</keyword>
<accession>A0A835EQE4</accession>
<evidence type="ECO:0000313" key="3">
    <source>
        <dbReference type="EMBL" id="KAF8700188.1"/>
    </source>
</evidence>
<dbReference type="OrthoDB" id="677997at2759"/>
<dbReference type="Pfam" id="PF00646">
    <property type="entry name" value="F-box"/>
    <property type="match status" value="1"/>
</dbReference>
<sequence length="229" mass="25284">MQVAVEPPAAIGVPGAPGWRLGVRKRPIKRTVGYGPPVGRPSTEGFGPLEARRRRRRRDSVYAPPSSPFPAPPFSRPRLLSPEPLTPRRSVSEAPSPGHSFLSLSLDWTLPMKCSGQTMEPPEAKRKKARQRRGGAEPDRLSALPDCLLHTIMSSLKARQAVQTCVLSTRWRHLWRSVPCLDIDLDEFKAAPNTNGNAGLLGDHSDSSYESSEEEEDDDHHGVAFKNKE</sequence>
<feature type="compositionally biased region" description="Low complexity" evidence="1">
    <location>
        <begin position="1"/>
        <end position="18"/>
    </location>
</feature>
<name>A0A835EQE4_9POAL</name>
<proteinExistence type="predicted"/>
<feature type="compositionally biased region" description="Low complexity" evidence="1">
    <location>
        <begin position="76"/>
        <end position="89"/>
    </location>
</feature>
<dbReference type="PANTHER" id="PTHR34223:SF65">
    <property type="entry name" value="OS04G0440300 PROTEIN"/>
    <property type="match status" value="1"/>
</dbReference>
<reference evidence="3" key="1">
    <citation type="submission" date="2020-07" db="EMBL/GenBank/DDBJ databases">
        <title>Genome sequence and genetic diversity analysis of an under-domesticated orphan crop, white fonio (Digitaria exilis).</title>
        <authorList>
            <person name="Bennetzen J.L."/>
            <person name="Chen S."/>
            <person name="Ma X."/>
            <person name="Wang X."/>
            <person name="Yssel A.E.J."/>
            <person name="Chaluvadi S.R."/>
            <person name="Johnson M."/>
            <person name="Gangashetty P."/>
            <person name="Hamidou F."/>
            <person name="Sanogo M.D."/>
            <person name="Zwaenepoel A."/>
            <person name="Wallace J."/>
            <person name="Van De Peer Y."/>
            <person name="Van Deynze A."/>
        </authorList>
    </citation>
    <scope>NUCLEOTIDE SEQUENCE</scope>
    <source>
        <tissue evidence="3">Leaves</tissue>
    </source>
</reference>
<dbReference type="CDD" id="cd22160">
    <property type="entry name" value="F-box_AtFBL13-like"/>
    <property type="match status" value="1"/>
</dbReference>
<feature type="region of interest" description="Disordered" evidence="1">
    <location>
        <begin position="113"/>
        <end position="140"/>
    </location>
</feature>
<dbReference type="InterPro" id="IPR053781">
    <property type="entry name" value="F-box_AtFBL13-like"/>
</dbReference>
<feature type="compositionally biased region" description="Pro residues" evidence="1">
    <location>
        <begin position="65"/>
        <end position="75"/>
    </location>
</feature>
<dbReference type="PANTHER" id="PTHR34223">
    <property type="entry name" value="OS11G0201299 PROTEIN"/>
    <property type="match status" value="1"/>
</dbReference>
<comment type="caution">
    <text evidence="3">The sequence shown here is derived from an EMBL/GenBank/DDBJ whole genome shotgun (WGS) entry which is preliminary data.</text>
</comment>
<evidence type="ECO:0000259" key="2">
    <source>
        <dbReference type="Pfam" id="PF00646"/>
    </source>
</evidence>
<organism evidence="3 4">
    <name type="scientific">Digitaria exilis</name>
    <dbReference type="NCBI Taxonomy" id="1010633"/>
    <lineage>
        <taxon>Eukaryota</taxon>
        <taxon>Viridiplantae</taxon>
        <taxon>Streptophyta</taxon>
        <taxon>Embryophyta</taxon>
        <taxon>Tracheophyta</taxon>
        <taxon>Spermatophyta</taxon>
        <taxon>Magnoliopsida</taxon>
        <taxon>Liliopsida</taxon>
        <taxon>Poales</taxon>
        <taxon>Poaceae</taxon>
        <taxon>PACMAD clade</taxon>
        <taxon>Panicoideae</taxon>
        <taxon>Panicodae</taxon>
        <taxon>Paniceae</taxon>
        <taxon>Anthephorinae</taxon>
        <taxon>Digitaria</taxon>
    </lineage>
</organism>
<feature type="domain" description="F-box" evidence="2">
    <location>
        <begin position="141"/>
        <end position="180"/>
    </location>
</feature>
<feature type="region of interest" description="Disordered" evidence="1">
    <location>
        <begin position="192"/>
        <end position="229"/>
    </location>
</feature>
<feature type="compositionally biased region" description="Basic and acidic residues" evidence="1">
    <location>
        <begin position="219"/>
        <end position="229"/>
    </location>
</feature>
<feature type="region of interest" description="Disordered" evidence="1">
    <location>
        <begin position="1"/>
        <end position="98"/>
    </location>
</feature>
<dbReference type="InterPro" id="IPR001810">
    <property type="entry name" value="F-box_dom"/>
</dbReference>
<evidence type="ECO:0000256" key="1">
    <source>
        <dbReference type="SAM" id="MobiDB-lite"/>
    </source>
</evidence>
<protein>
    <recommendedName>
        <fullName evidence="2">F-box domain-containing protein</fullName>
    </recommendedName>
</protein>
<dbReference type="InterPro" id="IPR053197">
    <property type="entry name" value="F-box_SCFL_complex_component"/>
</dbReference>
<dbReference type="InterPro" id="IPR036047">
    <property type="entry name" value="F-box-like_dom_sf"/>
</dbReference>
<gene>
    <name evidence="3" type="ORF">HU200_034565</name>
</gene>
<dbReference type="EMBL" id="JACEFO010001828">
    <property type="protein sequence ID" value="KAF8700188.1"/>
    <property type="molecule type" value="Genomic_DNA"/>
</dbReference>
<dbReference type="AlphaFoldDB" id="A0A835EQE4"/>
<evidence type="ECO:0000313" key="4">
    <source>
        <dbReference type="Proteomes" id="UP000636709"/>
    </source>
</evidence>
<dbReference type="Gene3D" id="1.20.1280.50">
    <property type="match status" value="1"/>
</dbReference>
<dbReference type="SUPFAM" id="SSF81383">
    <property type="entry name" value="F-box domain"/>
    <property type="match status" value="1"/>
</dbReference>